<evidence type="ECO:0000313" key="2">
    <source>
        <dbReference type="Proteomes" id="UP000283374"/>
    </source>
</evidence>
<dbReference type="AlphaFoldDB" id="A0A413RJM5"/>
<sequence>MTDTDSRLDVEIDLAPLEHSDDPNLRAHIVRPIDNGVPNGPKGEGVTAQDVIDLARLNGTEVVALCGHRFVPKHSTVALTACGTCFEAAAAIGREERW</sequence>
<dbReference type="InterPro" id="IPR021400">
    <property type="entry name" value="DUF3039"/>
</dbReference>
<dbReference type="Proteomes" id="UP000283374">
    <property type="component" value="Unassembled WGS sequence"/>
</dbReference>
<dbReference type="Pfam" id="PF11238">
    <property type="entry name" value="DUF3039"/>
    <property type="match status" value="1"/>
</dbReference>
<dbReference type="EMBL" id="QWKP01000211">
    <property type="protein sequence ID" value="RHA38724.1"/>
    <property type="molecule type" value="Genomic_DNA"/>
</dbReference>
<comment type="caution">
    <text evidence="1">The sequence shown here is derived from an EMBL/GenBank/DDBJ whole genome shotgun (WGS) entry which is preliminary data.</text>
</comment>
<name>A0A413RJM5_9CELL</name>
<protein>
    <submittedName>
        <fullName evidence="1">DUF3039 domain-containing protein</fullName>
    </submittedName>
</protein>
<accession>A0A413RJM5</accession>
<reference evidence="1 2" key="1">
    <citation type="submission" date="2018-08" db="EMBL/GenBank/DDBJ databases">
        <title>Cellulomonas rhizosphaerae sp. nov., a novel actinomycete isolated from soil.</title>
        <authorList>
            <person name="Tian Y."/>
        </authorList>
    </citation>
    <scope>NUCLEOTIDE SEQUENCE [LARGE SCALE GENOMIC DNA]</scope>
    <source>
        <strain evidence="1 2">NEAU-TCZ24</strain>
    </source>
</reference>
<dbReference type="RefSeq" id="WP_118767917.1">
    <property type="nucleotide sequence ID" value="NZ_QWKP01000211.1"/>
</dbReference>
<proteinExistence type="predicted"/>
<organism evidence="1 2">
    <name type="scientific">Cellulomonas rhizosphaerae</name>
    <dbReference type="NCBI Taxonomy" id="2293719"/>
    <lineage>
        <taxon>Bacteria</taxon>
        <taxon>Bacillati</taxon>
        <taxon>Actinomycetota</taxon>
        <taxon>Actinomycetes</taxon>
        <taxon>Micrococcales</taxon>
        <taxon>Cellulomonadaceae</taxon>
        <taxon>Cellulomonas</taxon>
    </lineage>
</organism>
<gene>
    <name evidence="1" type="ORF">D1825_13400</name>
</gene>
<keyword evidence="2" id="KW-1185">Reference proteome</keyword>
<evidence type="ECO:0000313" key="1">
    <source>
        <dbReference type="EMBL" id="RHA38724.1"/>
    </source>
</evidence>